<feature type="transmembrane region" description="Helical" evidence="9">
    <location>
        <begin position="183"/>
        <end position="205"/>
    </location>
</feature>
<feature type="transmembrane region" description="Helical" evidence="9">
    <location>
        <begin position="38"/>
        <end position="61"/>
    </location>
</feature>
<dbReference type="PANTHER" id="PTHR30588:SF0">
    <property type="entry name" value="BRANCHED-CHAIN AMINO ACID PERMEASE BRNQ"/>
    <property type="match status" value="1"/>
</dbReference>
<evidence type="ECO:0000256" key="4">
    <source>
        <dbReference type="ARBA" id="ARBA00022475"/>
    </source>
</evidence>
<keyword evidence="4" id="KW-1003">Cell membrane</keyword>
<dbReference type="EMBL" id="JBHTJH010000017">
    <property type="protein sequence ID" value="MFD0863399.1"/>
    <property type="molecule type" value="Genomic_DNA"/>
</dbReference>
<dbReference type="PANTHER" id="PTHR30588">
    <property type="entry name" value="BRANCHED-CHAIN AMINO ACID TRANSPORT SYSTEM 2 CARRIER PROTEIN"/>
    <property type="match status" value="1"/>
</dbReference>
<feature type="transmembrane region" description="Helical" evidence="9">
    <location>
        <begin position="277"/>
        <end position="298"/>
    </location>
</feature>
<comment type="caution">
    <text evidence="10">The sequence shown here is derived from an EMBL/GenBank/DDBJ whole genome shotgun (WGS) entry which is preliminary data.</text>
</comment>
<sequence>MNKTNETFVTGFALFAMFFGAGNLLLPPMLGYNAGSDWPLIVFGFAITAVVIPLFGILAHARLQGTMYDFAKKVSPIFSTVYCVLVYLISAGIPSPRTAAATHEIAVAPNFQISSLVTSSVYFMLVFIFVMNRSKILSFIGKYLTPIIVVILLMVIGIGLFSAEGSLQTGLAASPIATGLLEGYQTFDAIGAVVIGGVVIISLNLKGHKSFEAKKYLISRAGFIAGLGLMIMYAGLVAVGAFFRSEVAISETLSSDLQRAQLLNYISGSALGNIGSAFLNVLISLACFTTAVGIVTGTSDYFKGLFKDSQRVYVITAILACVAGVVVGQLDFYSILIIAIPALFLVYPVTIVLIFLNVLPQKWASVLVFRAVVIVAILFSIPDVLGFFWSEDLTIKAIKEVIPLANQHFGWVIPSILVFIFSNMLSLTISNR</sequence>
<keyword evidence="6" id="KW-0029">Amino-acid transport</keyword>
<keyword evidence="7 9" id="KW-1133">Transmembrane helix</keyword>
<dbReference type="Pfam" id="PF05525">
    <property type="entry name" value="Branch_AA_trans"/>
    <property type="match status" value="1"/>
</dbReference>
<evidence type="ECO:0000313" key="10">
    <source>
        <dbReference type="EMBL" id="MFD0863399.1"/>
    </source>
</evidence>
<feature type="transmembrane region" description="Helical" evidence="9">
    <location>
        <begin position="409"/>
        <end position="429"/>
    </location>
</feature>
<feature type="transmembrane region" description="Helical" evidence="9">
    <location>
        <begin position="217"/>
        <end position="243"/>
    </location>
</feature>
<evidence type="ECO:0000256" key="8">
    <source>
        <dbReference type="ARBA" id="ARBA00023136"/>
    </source>
</evidence>
<evidence type="ECO:0000256" key="1">
    <source>
        <dbReference type="ARBA" id="ARBA00004651"/>
    </source>
</evidence>
<keyword evidence="11" id="KW-1185">Reference proteome</keyword>
<evidence type="ECO:0000256" key="5">
    <source>
        <dbReference type="ARBA" id="ARBA00022692"/>
    </source>
</evidence>
<protein>
    <submittedName>
        <fullName evidence="10">Branched-chain amino acid transport system II carrier protein</fullName>
    </submittedName>
</protein>
<feature type="transmembrane region" description="Helical" evidence="9">
    <location>
        <begin position="7"/>
        <end position="26"/>
    </location>
</feature>
<proteinExistence type="inferred from homology"/>
<feature type="transmembrane region" description="Helical" evidence="9">
    <location>
        <begin position="143"/>
        <end position="163"/>
    </location>
</feature>
<dbReference type="Proteomes" id="UP001596978">
    <property type="component" value="Unassembled WGS sequence"/>
</dbReference>
<keyword evidence="3" id="KW-0813">Transport</keyword>
<organism evidence="10 11">
    <name type="scientific">Sungkyunkwania multivorans</name>
    <dbReference type="NCBI Taxonomy" id="1173618"/>
    <lineage>
        <taxon>Bacteria</taxon>
        <taxon>Pseudomonadati</taxon>
        <taxon>Bacteroidota</taxon>
        <taxon>Flavobacteriia</taxon>
        <taxon>Flavobacteriales</taxon>
        <taxon>Flavobacteriaceae</taxon>
        <taxon>Sungkyunkwania</taxon>
    </lineage>
</organism>
<gene>
    <name evidence="10" type="primary">brnQ</name>
    <name evidence="10" type="ORF">ACFQ1M_14385</name>
</gene>
<evidence type="ECO:0000256" key="6">
    <source>
        <dbReference type="ARBA" id="ARBA00022970"/>
    </source>
</evidence>
<feature type="transmembrane region" description="Helical" evidence="9">
    <location>
        <begin position="310"/>
        <end position="327"/>
    </location>
</feature>
<comment type="similarity">
    <text evidence="2">Belongs to the branched chain amino acid transporter family.</text>
</comment>
<dbReference type="RefSeq" id="WP_386409406.1">
    <property type="nucleotide sequence ID" value="NZ_JBHTJH010000017.1"/>
</dbReference>
<evidence type="ECO:0000256" key="3">
    <source>
        <dbReference type="ARBA" id="ARBA00022448"/>
    </source>
</evidence>
<evidence type="ECO:0000313" key="11">
    <source>
        <dbReference type="Proteomes" id="UP001596978"/>
    </source>
</evidence>
<dbReference type="NCBIfam" id="TIGR00796">
    <property type="entry name" value="livcs"/>
    <property type="match status" value="1"/>
</dbReference>
<name>A0ABW3CZZ4_9FLAO</name>
<keyword evidence="8 9" id="KW-0472">Membrane</keyword>
<evidence type="ECO:0000256" key="7">
    <source>
        <dbReference type="ARBA" id="ARBA00022989"/>
    </source>
</evidence>
<reference evidence="11" key="1">
    <citation type="journal article" date="2019" name="Int. J. Syst. Evol. Microbiol.">
        <title>The Global Catalogue of Microorganisms (GCM) 10K type strain sequencing project: providing services to taxonomists for standard genome sequencing and annotation.</title>
        <authorList>
            <consortium name="The Broad Institute Genomics Platform"/>
            <consortium name="The Broad Institute Genome Sequencing Center for Infectious Disease"/>
            <person name="Wu L."/>
            <person name="Ma J."/>
        </authorList>
    </citation>
    <scope>NUCLEOTIDE SEQUENCE [LARGE SCALE GENOMIC DNA]</scope>
    <source>
        <strain evidence="11">CCUG 62952</strain>
    </source>
</reference>
<evidence type="ECO:0000256" key="9">
    <source>
        <dbReference type="SAM" id="Phobius"/>
    </source>
</evidence>
<evidence type="ECO:0000256" key="2">
    <source>
        <dbReference type="ARBA" id="ARBA00008540"/>
    </source>
</evidence>
<feature type="transmembrane region" description="Helical" evidence="9">
    <location>
        <begin position="113"/>
        <end position="131"/>
    </location>
</feature>
<feature type="transmembrane region" description="Helical" evidence="9">
    <location>
        <begin position="333"/>
        <end position="356"/>
    </location>
</feature>
<dbReference type="InterPro" id="IPR004685">
    <property type="entry name" value="Brnchd-chn_aa_trnsp_Livcs"/>
</dbReference>
<feature type="transmembrane region" description="Helical" evidence="9">
    <location>
        <begin position="73"/>
        <end position="93"/>
    </location>
</feature>
<accession>A0ABW3CZZ4</accession>
<keyword evidence="5 9" id="KW-0812">Transmembrane</keyword>
<comment type="subcellular location">
    <subcellularLocation>
        <location evidence="1">Cell membrane</location>
        <topology evidence="1">Multi-pass membrane protein</topology>
    </subcellularLocation>
</comment>
<feature type="transmembrane region" description="Helical" evidence="9">
    <location>
        <begin position="368"/>
        <end position="389"/>
    </location>
</feature>